<sequence length="52" mass="6492">MREKHRHFLPLDSAIPYVFFKQNDQKYIERFDNHHQNMGWTIWIFEKSIGKN</sequence>
<evidence type="ECO:0000313" key="2">
    <source>
        <dbReference type="Proteomes" id="UP000072421"/>
    </source>
</evidence>
<dbReference type="Proteomes" id="UP000072421">
    <property type="component" value="Chromosome"/>
</dbReference>
<protein>
    <submittedName>
        <fullName evidence="1">Uncharacterized protein</fullName>
    </submittedName>
</protein>
<organism evidence="1">
    <name type="scientific">Collimonas fungivorans</name>
    <dbReference type="NCBI Taxonomy" id="158899"/>
    <lineage>
        <taxon>Bacteria</taxon>
        <taxon>Pseudomonadati</taxon>
        <taxon>Pseudomonadota</taxon>
        <taxon>Betaproteobacteria</taxon>
        <taxon>Burkholderiales</taxon>
        <taxon>Oxalobacteraceae</taxon>
        <taxon>Collimonas</taxon>
    </lineage>
</organism>
<gene>
    <name evidence="1" type="ORF">CFter6_0213</name>
</gene>
<dbReference type="EMBL" id="CP013232">
    <property type="protein sequence ID" value="AMO92944.1"/>
    <property type="molecule type" value="Genomic_DNA"/>
</dbReference>
<reference evidence="1 2" key="1">
    <citation type="submission" date="2015-11" db="EMBL/GenBank/DDBJ databases">
        <title>Exploring the genomic traits of fungus-feeding bacterial genus Collimonas.</title>
        <authorList>
            <person name="Song C."/>
            <person name="Schmidt R."/>
            <person name="de Jager V."/>
            <person name="Krzyzanowska D."/>
            <person name="Jongedijk E."/>
            <person name="Cankar K."/>
            <person name="Beekwilder J."/>
            <person name="van Veen A."/>
            <person name="de Boer W."/>
            <person name="van Veen J.A."/>
            <person name="Garbeva P."/>
        </authorList>
    </citation>
    <scope>NUCLEOTIDE SEQUENCE [LARGE SCALE GENOMIC DNA]</scope>
    <source>
        <strain evidence="1 2">Ter6</strain>
    </source>
</reference>
<evidence type="ECO:0000313" key="1">
    <source>
        <dbReference type="EMBL" id="AMO92944.1"/>
    </source>
</evidence>
<dbReference type="AlphaFoldDB" id="A0A127P5J1"/>
<proteinExistence type="predicted"/>
<name>A0A127P5J1_9BURK</name>
<accession>A0A127P5J1</accession>